<dbReference type="EMBL" id="QFQP01000025">
    <property type="protein sequence ID" value="PZR08444.1"/>
    <property type="molecule type" value="Genomic_DNA"/>
</dbReference>
<evidence type="ECO:0000256" key="1">
    <source>
        <dbReference type="SAM" id="SignalP"/>
    </source>
</evidence>
<accession>A0A2W5UYG0</accession>
<organism evidence="2 3">
    <name type="scientific">Archangium gephyra</name>
    <dbReference type="NCBI Taxonomy" id="48"/>
    <lineage>
        <taxon>Bacteria</taxon>
        <taxon>Pseudomonadati</taxon>
        <taxon>Myxococcota</taxon>
        <taxon>Myxococcia</taxon>
        <taxon>Myxococcales</taxon>
        <taxon>Cystobacterineae</taxon>
        <taxon>Archangiaceae</taxon>
        <taxon>Archangium</taxon>
    </lineage>
</organism>
<keyword evidence="1" id="KW-0732">Signal</keyword>
<dbReference type="AlphaFoldDB" id="A0A2W5UYG0"/>
<dbReference type="Proteomes" id="UP000249061">
    <property type="component" value="Unassembled WGS sequence"/>
</dbReference>
<proteinExistence type="predicted"/>
<protein>
    <recommendedName>
        <fullName evidence="4">Outer membrane protein beta-barrel domain-containing protein</fullName>
    </recommendedName>
</protein>
<evidence type="ECO:0000313" key="3">
    <source>
        <dbReference type="Proteomes" id="UP000249061"/>
    </source>
</evidence>
<feature type="chain" id="PRO_5015876150" description="Outer membrane protein beta-barrel domain-containing protein" evidence="1">
    <location>
        <begin position="19"/>
        <end position="173"/>
    </location>
</feature>
<name>A0A2W5UYG0_9BACT</name>
<comment type="caution">
    <text evidence="2">The sequence shown here is derived from an EMBL/GenBank/DDBJ whole genome shotgun (WGS) entry which is preliminary data.</text>
</comment>
<evidence type="ECO:0008006" key="4">
    <source>
        <dbReference type="Google" id="ProtNLM"/>
    </source>
</evidence>
<evidence type="ECO:0000313" key="2">
    <source>
        <dbReference type="EMBL" id="PZR08444.1"/>
    </source>
</evidence>
<sequence length="173" mass="18842">MRAWLLFLVLTTSGVASADHFVTATFFQRHELRTLTSGSVIGPGVGWAWFPHANFGVGAGARFGAPLLALRPNIEGYVRGVMTVPVKFWSPLLGVEFGFTAAWGALRSIRPSEQLQQELNTDGPVYFAMHTELLRFIFGRFVVSAMGLQVGTAMPPGAALRVQFDFLTVGVKL</sequence>
<reference evidence="2 3" key="1">
    <citation type="submission" date="2017-08" db="EMBL/GenBank/DDBJ databases">
        <title>Infants hospitalized years apart are colonized by the same room-sourced microbial strains.</title>
        <authorList>
            <person name="Brooks B."/>
            <person name="Olm M.R."/>
            <person name="Firek B.A."/>
            <person name="Baker R."/>
            <person name="Thomas B.C."/>
            <person name="Morowitz M.J."/>
            <person name="Banfield J.F."/>
        </authorList>
    </citation>
    <scope>NUCLEOTIDE SEQUENCE [LARGE SCALE GENOMIC DNA]</scope>
    <source>
        <strain evidence="2">S2_003_000_R2_14</strain>
    </source>
</reference>
<feature type="signal peptide" evidence="1">
    <location>
        <begin position="1"/>
        <end position="18"/>
    </location>
</feature>
<gene>
    <name evidence="2" type="ORF">DI536_25035</name>
</gene>